<keyword evidence="3" id="KW-1185">Reference proteome</keyword>
<accession>A0A9X0AZ05</accession>
<evidence type="ECO:0000313" key="2">
    <source>
        <dbReference type="EMBL" id="KAJ8071549.1"/>
    </source>
</evidence>
<feature type="signal peptide" evidence="1">
    <location>
        <begin position="1"/>
        <end position="32"/>
    </location>
</feature>
<dbReference type="AlphaFoldDB" id="A0A9X0AZ05"/>
<evidence type="ECO:0000313" key="3">
    <source>
        <dbReference type="Proteomes" id="UP001152300"/>
    </source>
</evidence>
<sequence length="58" mass="6265">MTAATMPNTVGKAFRLFAALFVLLTFPPMAPAAFVPRPAWPIPVVQAAVPVTRNPCWL</sequence>
<proteinExistence type="predicted"/>
<comment type="caution">
    <text evidence="2">The sequence shown here is derived from an EMBL/GenBank/DDBJ whole genome shotgun (WGS) entry which is preliminary data.</text>
</comment>
<protein>
    <submittedName>
        <fullName evidence="2">Uncharacterized protein</fullName>
    </submittedName>
</protein>
<keyword evidence="1" id="KW-0732">Signal</keyword>
<reference evidence="2" key="1">
    <citation type="submission" date="2022-11" db="EMBL/GenBank/DDBJ databases">
        <title>Genome Resource of Sclerotinia nivalis Strain SnTB1, a Plant Pathogen Isolated from American Ginseng.</title>
        <authorList>
            <person name="Fan S."/>
        </authorList>
    </citation>
    <scope>NUCLEOTIDE SEQUENCE</scope>
    <source>
        <strain evidence="2">SnTB1</strain>
    </source>
</reference>
<gene>
    <name evidence="2" type="ORF">OCU04_001863</name>
</gene>
<name>A0A9X0AZ05_9HELO</name>
<organism evidence="2 3">
    <name type="scientific">Sclerotinia nivalis</name>
    <dbReference type="NCBI Taxonomy" id="352851"/>
    <lineage>
        <taxon>Eukaryota</taxon>
        <taxon>Fungi</taxon>
        <taxon>Dikarya</taxon>
        <taxon>Ascomycota</taxon>
        <taxon>Pezizomycotina</taxon>
        <taxon>Leotiomycetes</taxon>
        <taxon>Helotiales</taxon>
        <taxon>Sclerotiniaceae</taxon>
        <taxon>Sclerotinia</taxon>
    </lineage>
</organism>
<dbReference type="EMBL" id="JAPEIS010000001">
    <property type="protein sequence ID" value="KAJ8071549.1"/>
    <property type="molecule type" value="Genomic_DNA"/>
</dbReference>
<evidence type="ECO:0000256" key="1">
    <source>
        <dbReference type="SAM" id="SignalP"/>
    </source>
</evidence>
<feature type="chain" id="PRO_5040906907" evidence="1">
    <location>
        <begin position="33"/>
        <end position="58"/>
    </location>
</feature>
<dbReference type="Proteomes" id="UP001152300">
    <property type="component" value="Unassembled WGS sequence"/>
</dbReference>